<protein>
    <submittedName>
        <fullName evidence="2">Uncharacterized protein</fullName>
    </submittedName>
</protein>
<evidence type="ECO:0000313" key="3">
    <source>
        <dbReference type="Proteomes" id="UP000886998"/>
    </source>
</evidence>
<organism evidence="2 3">
    <name type="scientific">Trichonephila inaurata madagascariensis</name>
    <dbReference type="NCBI Taxonomy" id="2747483"/>
    <lineage>
        <taxon>Eukaryota</taxon>
        <taxon>Metazoa</taxon>
        <taxon>Ecdysozoa</taxon>
        <taxon>Arthropoda</taxon>
        <taxon>Chelicerata</taxon>
        <taxon>Arachnida</taxon>
        <taxon>Araneae</taxon>
        <taxon>Araneomorphae</taxon>
        <taxon>Entelegynae</taxon>
        <taxon>Araneoidea</taxon>
        <taxon>Nephilidae</taxon>
        <taxon>Trichonephila</taxon>
        <taxon>Trichonephila inaurata</taxon>
    </lineage>
</organism>
<comment type="caution">
    <text evidence="2">The sequence shown here is derived from an EMBL/GenBank/DDBJ whole genome shotgun (WGS) entry which is preliminary data.</text>
</comment>
<reference evidence="2" key="1">
    <citation type="submission" date="2020-08" db="EMBL/GenBank/DDBJ databases">
        <title>Multicomponent nature underlies the extraordinary mechanical properties of spider dragline silk.</title>
        <authorList>
            <person name="Kono N."/>
            <person name="Nakamura H."/>
            <person name="Mori M."/>
            <person name="Yoshida Y."/>
            <person name="Ohtoshi R."/>
            <person name="Malay A.D."/>
            <person name="Moran D.A.P."/>
            <person name="Tomita M."/>
            <person name="Numata K."/>
            <person name="Arakawa K."/>
        </authorList>
    </citation>
    <scope>NUCLEOTIDE SEQUENCE</scope>
</reference>
<keyword evidence="3" id="KW-1185">Reference proteome</keyword>
<name>A0A8X6WRF7_9ARAC</name>
<gene>
    <name evidence="2" type="ORF">TNIN_310051</name>
</gene>
<evidence type="ECO:0000313" key="2">
    <source>
        <dbReference type="EMBL" id="GFY40072.1"/>
    </source>
</evidence>
<feature type="region of interest" description="Disordered" evidence="1">
    <location>
        <begin position="1"/>
        <end position="28"/>
    </location>
</feature>
<dbReference type="Proteomes" id="UP000886998">
    <property type="component" value="Unassembled WGS sequence"/>
</dbReference>
<evidence type="ECO:0000256" key="1">
    <source>
        <dbReference type="SAM" id="MobiDB-lite"/>
    </source>
</evidence>
<sequence>METSRDANGVSVGIGAGKSKGGSYKEHRPMDAAVRVRAEWQARYHGQPCTIITLADANAVARSRLLTHSFQKLLSANFDSPRIKTSTTTRFRTHHYKGMKIHPDETRSYRECENCPEIKLLTPKHIFECPAFTPKALKWL</sequence>
<proteinExistence type="predicted"/>
<accession>A0A8X6WRF7</accession>
<dbReference type="EMBL" id="BMAV01001647">
    <property type="protein sequence ID" value="GFY40072.1"/>
    <property type="molecule type" value="Genomic_DNA"/>
</dbReference>
<dbReference type="OrthoDB" id="6437576at2759"/>
<dbReference type="AlphaFoldDB" id="A0A8X6WRF7"/>